<evidence type="ECO:0000256" key="5">
    <source>
        <dbReference type="ARBA" id="ARBA00023136"/>
    </source>
</evidence>
<evidence type="ECO:0000256" key="2">
    <source>
        <dbReference type="ARBA" id="ARBA00005507"/>
    </source>
</evidence>
<organism evidence="9 10">
    <name type="scientific">Asparagus officinalis</name>
    <name type="common">Garden asparagus</name>
    <dbReference type="NCBI Taxonomy" id="4686"/>
    <lineage>
        <taxon>Eukaryota</taxon>
        <taxon>Viridiplantae</taxon>
        <taxon>Streptophyta</taxon>
        <taxon>Embryophyta</taxon>
        <taxon>Tracheophyta</taxon>
        <taxon>Spermatophyta</taxon>
        <taxon>Magnoliopsida</taxon>
        <taxon>Liliopsida</taxon>
        <taxon>Asparagales</taxon>
        <taxon>Asparagaceae</taxon>
        <taxon>Asparagoideae</taxon>
        <taxon>Asparagus</taxon>
    </lineage>
</organism>
<evidence type="ECO:0000256" key="6">
    <source>
        <dbReference type="ARBA" id="ARBA00023180"/>
    </source>
</evidence>
<dbReference type="GO" id="GO:0005886">
    <property type="term" value="C:plasma membrane"/>
    <property type="evidence" value="ECO:0007669"/>
    <property type="project" value="UniProtKB-SubCell"/>
</dbReference>
<evidence type="ECO:0000313" key="9">
    <source>
        <dbReference type="EMBL" id="ONK63295.1"/>
    </source>
</evidence>
<protein>
    <recommendedName>
        <fullName evidence="8">COBRA C-terminal domain-containing protein</fullName>
    </recommendedName>
</protein>
<name>A0A5P1EBN7_ASPOF</name>
<evidence type="ECO:0000256" key="7">
    <source>
        <dbReference type="SAM" id="Phobius"/>
    </source>
</evidence>
<feature type="domain" description="COBRA C-terminal" evidence="8">
    <location>
        <begin position="87"/>
        <end position="296"/>
    </location>
</feature>
<sequence length="325" mass="35477">MDPSQTKSAFQMQVFKMPPDLNRTKVLPPQNWKIVGGALNPSYRCGQPIRVNPTLFPDPSGLDSSTLAVATWQVVCNISKPKGASPKCCVSFSGFYNDSVVPCKTCACGCPAKNLRKSCNASAPAILQPPQALLVPFDNRTDMTKYFAAMKHYNVPNPMPCGDYCGVSINWHVNSDYRTGWSARVTLFNWEDVNFADWFMAVNMGKAYEGYEAMYSFNGTKMGNNTIFMQGLPGLNYLVGEVDGAGPNDPRVPGKQQSVISFTKKDLPVIDVVGGDGFPKKVFFNGEECSLPDNFPASWGFRNNAGGLFGLVLVVVATLILVSEM</sequence>
<dbReference type="EMBL" id="CM007387">
    <property type="protein sequence ID" value="ONK63295.1"/>
    <property type="molecule type" value="Genomic_DNA"/>
</dbReference>
<dbReference type="PANTHER" id="PTHR31052">
    <property type="entry name" value="COBRA-LIKE PROTEIN 7"/>
    <property type="match status" value="1"/>
</dbReference>
<evidence type="ECO:0000256" key="4">
    <source>
        <dbReference type="ARBA" id="ARBA00022729"/>
    </source>
</evidence>
<evidence type="ECO:0000256" key="3">
    <source>
        <dbReference type="ARBA" id="ARBA00022475"/>
    </source>
</evidence>
<dbReference type="InterPro" id="IPR006918">
    <property type="entry name" value="COBRA_pln"/>
</dbReference>
<dbReference type="Pfam" id="PF25079">
    <property type="entry name" value="COB_C"/>
    <property type="match status" value="1"/>
</dbReference>
<comment type="similarity">
    <text evidence="2">Belongs to the COBRA family.</text>
</comment>
<dbReference type="OMA" id="QASRCCD"/>
<keyword evidence="7" id="KW-0812">Transmembrane</keyword>
<keyword evidence="10" id="KW-1185">Reference proteome</keyword>
<keyword evidence="5 7" id="KW-0472">Membrane</keyword>
<keyword evidence="7" id="KW-1133">Transmembrane helix</keyword>
<dbReference type="AlphaFoldDB" id="A0A5P1EBN7"/>
<evidence type="ECO:0000313" key="10">
    <source>
        <dbReference type="Proteomes" id="UP000243459"/>
    </source>
</evidence>
<evidence type="ECO:0000259" key="8">
    <source>
        <dbReference type="Pfam" id="PF25079"/>
    </source>
</evidence>
<reference evidence="10" key="1">
    <citation type="journal article" date="2017" name="Nat. Commun.">
        <title>The asparagus genome sheds light on the origin and evolution of a young Y chromosome.</title>
        <authorList>
            <person name="Harkess A."/>
            <person name="Zhou J."/>
            <person name="Xu C."/>
            <person name="Bowers J.E."/>
            <person name="Van der Hulst R."/>
            <person name="Ayyampalayam S."/>
            <person name="Mercati F."/>
            <person name="Riccardi P."/>
            <person name="McKain M.R."/>
            <person name="Kakrana A."/>
            <person name="Tang H."/>
            <person name="Ray J."/>
            <person name="Groenendijk J."/>
            <person name="Arikit S."/>
            <person name="Mathioni S.M."/>
            <person name="Nakano M."/>
            <person name="Shan H."/>
            <person name="Telgmann-Rauber A."/>
            <person name="Kanno A."/>
            <person name="Yue Z."/>
            <person name="Chen H."/>
            <person name="Li W."/>
            <person name="Chen Y."/>
            <person name="Xu X."/>
            <person name="Zhang Y."/>
            <person name="Luo S."/>
            <person name="Chen H."/>
            <person name="Gao J."/>
            <person name="Mao Z."/>
            <person name="Pires J.C."/>
            <person name="Luo M."/>
            <person name="Kudrna D."/>
            <person name="Wing R.A."/>
            <person name="Meyers B.C."/>
            <person name="Yi K."/>
            <person name="Kong H."/>
            <person name="Lavrijsen P."/>
            <person name="Sunseri F."/>
            <person name="Falavigna A."/>
            <person name="Ye Y."/>
            <person name="Leebens-Mack J.H."/>
            <person name="Chen G."/>
        </authorList>
    </citation>
    <scope>NUCLEOTIDE SEQUENCE [LARGE SCALE GENOMIC DNA]</scope>
    <source>
        <strain evidence="10">cv. DH0086</strain>
    </source>
</reference>
<dbReference type="PANTHER" id="PTHR31052:SF3">
    <property type="entry name" value="COBRA-LIKE PROTEIN 7"/>
    <property type="match status" value="1"/>
</dbReference>
<dbReference type="Pfam" id="PF04833">
    <property type="entry name" value="COBRA"/>
    <property type="match status" value="1"/>
</dbReference>
<feature type="transmembrane region" description="Helical" evidence="7">
    <location>
        <begin position="305"/>
        <end position="322"/>
    </location>
</feature>
<comment type="subcellular location">
    <subcellularLocation>
        <location evidence="1">Cell membrane</location>
    </subcellularLocation>
</comment>
<dbReference type="InterPro" id="IPR056900">
    <property type="entry name" value="COB_C"/>
</dbReference>
<accession>A0A5P1EBN7</accession>
<keyword evidence="6" id="KW-0325">Glycoprotein</keyword>
<dbReference type="GO" id="GO:0010215">
    <property type="term" value="P:cellulose microfibril organization"/>
    <property type="evidence" value="ECO:0007669"/>
    <property type="project" value="InterPro"/>
</dbReference>
<evidence type="ECO:0000256" key="1">
    <source>
        <dbReference type="ARBA" id="ARBA00004236"/>
    </source>
</evidence>
<gene>
    <name evidence="9" type="ORF">A4U43_C07F13490</name>
</gene>
<keyword evidence="4" id="KW-0732">Signal</keyword>
<dbReference type="Proteomes" id="UP000243459">
    <property type="component" value="Chromosome 7"/>
</dbReference>
<proteinExistence type="inferred from homology"/>
<keyword evidence="3" id="KW-1003">Cell membrane</keyword>
<dbReference type="Gramene" id="ONK63295">
    <property type="protein sequence ID" value="ONK63295"/>
    <property type="gene ID" value="A4U43_C07F13490"/>
</dbReference>